<dbReference type="PANTHER" id="PTHR46694">
    <property type="entry name" value="AT-RICH INTERACTIVE DOMAIN-CONTAINING PROTEIN 4"/>
    <property type="match status" value="1"/>
</dbReference>
<dbReference type="EMBL" id="JBEDUW010000006">
    <property type="protein sequence ID" value="KAK9923849.1"/>
    <property type="molecule type" value="Genomic_DNA"/>
</dbReference>
<dbReference type="PANTHER" id="PTHR46694:SF1">
    <property type="entry name" value="AT-RICH INTERACTIVE DOMAIN-CONTAINING PROTEIN 4"/>
    <property type="match status" value="1"/>
</dbReference>
<dbReference type="AlphaFoldDB" id="A0AAW1WJX4"/>
<accession>A0AAW1WJX4</accession>
<comment type="caution">
    <text evidence="1">The sequence shown here is derived from an EMBL/GenBank/DDBJ whole genome shotgun (WGS) entry which is preliminary data.</text>
</comment>
<keyword evidence="2" id="KW-1185">Reference proteome</keyword>
<gene>
    <name evidence="1" type="ORF">M0R45_032247</name>
</gene>
<protein>
    <submittedName>
        <fullName evidence="1">Uncharacterized protein</fullName>
    </submittedName>
</protein>
<proteinExistence type="predicted"/>
<name>A0AAW1WJX4_RUBAR</name>
<dbReference type="InterPro" id="IPR042293">
    <property type="entry name" value="ARID4"/>
</dbReference>
<reference evidence="1 2" key="1">
    <citation type="journal article" date="2023" name="G3 (Bethesda)">
        <title>A chromosome-length genome assembly and annotation of blackberry (Rubus argutus, cv. 'Hillquist').</title>
        <authorList>
            <person name="Bruna T."/>
            <person name="Aryal R."/>
            <person name="Dudchenko O."/>
            <person name="Sargent D.J."/>
            <person name="Mead D."/>
            <person name="Buti M."/>
            <person name="Cavallini A."/>
            <person name="Hytonen T."/>
            <person name="Andres J."/>
            <person name="Pham M."/>
            <person name="Weisz D."/>
            <person name="Mascagni F."/>
            <person name="Usai G."/>
            <person name="Natali L."/>
            <person name="Bassil N."/>
            <person name="Fernandez G.E."/>
            <person name="Lomsadze A."/>
            <person name="Armour M."/>
            <person name="Olukolu B."/>
            <person name="Poorten T."/>
            <person name="Britton C."/>
            <person name="Davik J."/>
            <person name="Ashrafi H."/>
            <person name="Aiden E.L."/>
            <person name="Borodovsky M."/>
            <person name="Worthington M."/>
        </authorList>
    </citation>
    <scope>NUCLEOTIDE SEQUENCE [LARGE SCALE GENOMIC DNA]</scope>
    <source>
        <strain evidence="1">PI 553951</strain>
    </source>
</reference>
<sequence>MLMDTSLLGGTSCSSLQMAIMRLSWNWQGHEIIRQLEGATISQIGHCAPHHSTDHVLHEDTGCGGERPANLDLPRLNQDCGIIQNAGGQGKEERKIFDPTLPTTVYLEVPNGKKLAVALQSKGISYVICWQDAFSRYAACHFQHALLSVIQSAPLPPLQAGIFSCGVVTM</sequence>
<evidence type="ECO:0000313" key="2">
    <source>
        <dbReference type="Proteomes" id="UP001457282"/>
    </source>
</evidence>
<dbReference type="Proteomes" id="UP001457282">
    <property type="component" value="Unassembled WGS sequence"/>
</dbReference>
<evidence type="ECO:0000313" key="1">
    <source>
        <dbReference type="EMBL" id="KAK9923849.1"/>
    </source>
</evidence>
<organism evidence="1 2">
    <name type="scientific">Rubus argutus</name>
    <name type="common">Southern blackberry</name>
    <dbReference type="NCBI Taxonomy" id="59490"/>
    <lineage>
        <taxon>Eukaryota</taxon>
        <taxon>Viridiplantae</taxon>
        <taxon>Streptophyta</taxon>
        <taxon>Embryophyta</taxon>
        <taxon>Tracheophyta</taxon>
        <taxon>Spermatophyta</taxon>
        <taxon>Magnoliopsida</taxon>
        <taxon>eudicotyledons</taxon>
        <taxon>Gunneridae</taxon>
        <taxon>Pentapetalae</taxon>
        <taxon>rosids</taxon>
        <taxon>fabids</taxon>
        <taxon>Rosales</taxon>
        <taxon>Rosaceae</taxon>
        <taxon>Rosoideae</taxon>
        <taxon>Rosoideae incertae sedis</taxon>
        <taxon>Rubus</taxon>
    </lineage>
</organism>